<dbReference type="Proteomes" id="UP000053244">
    <property type="component" value="Unassembled WGS sequence"/>
</dbReference>
<dbReference type="EMBL" id="LLZH01000298">
    <property type="protein sequence ID" value="KUL27547.1"/>
    <property type="molecule type" value="Genomic_DNA"/>
</dbReference>
<keyword evidence="1" id="KW-0812">Transmembrane</keyword>
<keyword evidence="1" id="KW-0472">Membrane</keyword>
<gene>
    <name evidence="2" type="ORF">ADL15_35215</name>
</gene>
<keyword evidence="3" id="KW-1185">Reference proteome</keyword>
<organism evidence="2 3">
    <name type="scientific">Actinoplanes awajinensis subsp. mycoplanecinus</name>
    <dbReference type="NCBI Taxonomy" id="135947"/>
    <lineage>
        <taxon>Bacteria</taxon>
        <taxon>Bacillati</taxon>
        <taxon>Actinomycetota</taxon>
        <taxon>Actinomycetes</taxon>
        <taxon>Micromonosporales</taxon>
        <taxon>Micromonosporaceae</taxon>
        <taxon>Actinoplanes</taxon>
    </lineage>
</organism>
<sequence length="160" mass="17733">MKEHGSAIAMEFAKGPFEGSDYNLIMMVLAMAGVLATLLSVQQARRSHRRRTPKITMPLDNARCGESIPFTAAGFHRFEVVILFFTAFQAAENVPASAREGTVQLQADRNGRLSDSVTVPVELPIGKNLIVVQRTDPHADPAEVSREFYVLARRGERQEH</sequence>
<dbReference type="RefSeq" id="WP_067700353.1">
    <property type="nucleotide sequence ID" value="NZ_LLZH01000298.1"/>
</dbReference>
<evidence type="ECO:0000313" key="3">
    <source>
        <dbReference type="Proteomes" id="UP000053244"/>
    </source>
</evidence>
<accession>A0A117MNT2</accession>
<name>A0A117MNT2_9ACTN</name>
<dbReference type="AlphaFoldDB" id="A0A117MNT2"/>
<evidence type="ECO:0000256" key="1">
    <source>
        <dbReference type="SAM" id="Phobius"/>
    </source>
</evidence>
<proteinExistence type="predicted"/>
<keyword evidence="1" id="KW-1133">Transmembrane helix</keyword>
<feature type="transmembrane region" description="Helical" evidence="1">
    <location>
        <begin position="22"/>
        <end position="41"/>
    </location>
</feature>
<evidence type="ECO:0000313" key="2">
    <source>
        <dbReference type="EMBL" id="KUL27547.1"/>
    </source>
</evidence>
<protein>
    <submittedName>
        <fullName evidence="2">Uncharacterized protein</fullName>
    </submittedName>
</protein>
<reference evidence="2 3" key="1">
    <citation type="submission" date="2015-10" db="EMBL/GenBank/DDBJ databases">
        <authorList>
            <person name="Gilbert D.G."/>
        </authorList>
    </citation>
    <scope>NUCLEOTIDE SEQUENCE [LARGE SCALE GENOMIC DNA]</scope>
    <source>
        <strain evidence="2 3">NRRL B-16712</strain>
    </source>
</reference>
<comment type="caution">
    <text evidence="2">The sequence shown here is derived from an EMBL/GenBank/DDBJ whole genome shotgun (WGS) entry which is preliminary data.</text>
</comment>